<proteinExistence type="predicted"/>
<comment type="caution">
    <text evidence="2">The sequence shown here is derived from an EMBL/GenBank/DDBJ whole genome shotgun (WGS) entry which is preliminary data.</text>
</comment>
<gene>
    <name evidence="2" type="ORF">NC653_034259</name>
</gene>
<dbReference type="EMBL" id="JAQIZT010000015">
    <property type="protein sequence ID" value="KAJ6969671.1"/>
    <property type="molecule type" value="Genomic_DNA"/>
</dbReference>
<keyword evidence="3" id="KW-1185">Reference proteome</keyword>
<dbReference type="AlphaFoldDB" id="A0AAD6LM47"/>
<organism evidence="2 3">
    <name type="scientific">Populus alba x Populus x berolinensis</name>
    <dbReference type="NCBI Taxonomy" id="444605"/>
    <lineage>
        <taxon>Eukaryota</taxon>
        <taxon>Viridiplantae</taxon>
        <taxon>Streptophyta</taxon>
        <taxon>Embryophyta</taxon>
        <taxon>Tracheophyta</taxon>
        <taxon>Spermatophyta</taxon>
        <taxon>Magnoliopsida</taxon>
        <taxon>eudicotyledons</taxon>
        <taxon>Gunneridae</taxon>
        <taxon>Pentapetalae</taxon>
        <taxon>rosids</taxon>
        <taxon>fabids</taxon>
        <taxon>Malpighiales</taxon>
        <taxon>Salicaceae</taxon>
        <taxon>Saliceae</taxon>
        <taxon>Populus</taxon>
    </lineage>
</organism>
<reference evidence="2" key="1">
    <citation type="journal article" date="2023" name="Mol. Ecol. Resour.">
        <title>Chromosome-level genome assembly of a triploid poplar Populus alba 'Berolinensis'.</title>
        <authorList>
            <person name="Chen S."/>
            <person name="Yu Y."/>
            <person name="Wang X."/>
            <person name="Wang S."/>
            <person name="Zhang T."/>
            <person name="Zhou Y."/>
            <person name="He R."/>
            <person name="Meng N."/>
            <person name="Wang Y."/>
            <person name="Liu W."/>
            <person name="Liu Z."/>
            <person name="Liu J."/>
            <person name="Guo Q."/>
            <person name="Huang H."/>
            <person name="Sederoff R.R."/>
            <person name="Wang G."/>
            <person name="Qu G."/>
            <person name="Chen S."/>
        </authorList>
    </citation>
    <scope>NUCLEOTIDE SEQUENCE</scope>
    <source>
        <strain evidence="2">SC-2020</strain>
    </source>
</reference>
<keyword evidence="1" id="KW-0472">Membrane</keyword>
<evidence type="ECO:0000256" key="1">
    <source>
        <dbReference type="SAM" id="Phobius"/>
    </source>
</evidence>
<evidence type="ECO:0000313" key="2">
    <source>
        <dbReference type="EMBL" id="KAJ6969671.1"/>
    </source>
</evidence>
<accession>A0AAD6LM47</accession>
<keyword evidence="1" id="KW-1133">Transmembrane helix</keyword>
<feature type="transmembrane region" description="Helical" evidence="1">
    <location>
        <begin position="27"/>
        <end position="49"/>
    </location>
</feature>
<name>A0AAD6LM47_9ROSI</name>
<protein>
    <submittedName>
        <fullName evidence="2">Uncharacterized protein</fullName>
    </submittedName>
</protein>
<sequence>MAEKAPSVGAKRVARLEQTLQLVVVQWLQQVLLLVLHLVAGIVFGCSGGREGQEKMRRKLVASSCGFVDLGAMKSNANATMQVLLVQIMRLGAMSNFSCTNLAAASATNLVCLNQTGRIALSISLLCDVLPNMSCFPGKRERKENNFAVAKSKRSKQTPGDDELAVLVSEMPFECIINKMIHANSWLKLPLLTSKIYFNGYSTCHSSETRRRNYLQKGYESRMPTVFIMLRNSTFLGTEKSQAKFKVDKLTDQAKH</sequence>
<keyword evidence="1" id="KW-0812">Transmembrane</keyword>
<evidence type="ECO:0000313" key="3">
    <source>
        <dbReference type="Proteomes" id="UP001164929"/>
    </source>
</evidence>
<dbReference type="Proteomes" id="UP001164929">
    <property type="component" value="Chromosome 15"/>
</dbReference>